<dbReference type="EMBL" id="BLXT01000942">
    <property type="protein sequence ID" value="GFN81491.1"/>
    <property type="molecule type" value="Genomic_DNA"/>
</dbReference>
<keyword evidence="1" id="KW-0695">RNA-directed DNA polymerase</keyword>
<keyword evidence="1" id="KW-0548">Nucleotidyltransferase</keyword>
<proteinExistence type="predicted"/>
<keyword evidence="2" id="KW-1185">Reference proteome</keyword>
<evidence type="ECO:0000313" key="2">
    <source>
        <dbReference type="Proteomes" id="UP000735302"/>
    </source>
</evidence>
<keyword evidence="1" id="KW-0808">Transferase</keyword>
<accession>A0AAV3YGE5</accession>
<dbReference type="GO" id="GO:0003964">
    <property type="term" value="F:RNA-directed DNA polymerase activity"/>
    <property type="evidence" value="ECO:0007669"/>
    <property type="project" value="UniProtKB-KW"/>
</dbReference>
<comment type="caution">
    <text evidence="1">The sequence shown here is derived from an EMBL/GenBank/DDBJ whole genome shotgun (WGS) entry which is preliminary data.</text>
</comment>
<dbReference type="AlphaFoldDB" id="A0AAV3YGE5"/>
<dbReference type="Proteomes" id="UP000735302">
    <property type="component" value="Unassembled WGS sequence"/>
</dbReference>
<protein>
    <submittedName>
        <fullName evidence="1">Reverse transcriptase</fullName>
    </submittedName>
</protein>
<evidence type="ECO:0000313" key="1">
    <source>
        <dbReference type="EMBL" id="GFN81491.1"/>
    </source>
</evidence>
<sequence>MMRWGMKDNPTCPLCQGKQTTEDVLSSCKETPSQGRYRNGALHRIPFKCYSTDHNSRTHSTIHTRVEWKRQNMFKRNKREKYKNLSKELGKVGYKSQISAYRNRGFVGTSAYSPLSKLSINSQRRTKALKALAEAAENSSWCF</sequence>
<name>A0AAV3YGE5_9GAST</name>
<organism evidence="1 2">
    <name type="scientific">Plakobranchus ocellatus</name>
    <dbReference type="NCBI Taxonomy" id="259542"/>
    <lineage>
        <taxon>Eukaryota</taxon>
        <taxon>Metazoa</taxon>
        <taxon>Spiralia</taxon>
        <taxon>Lophotrochozoa</taxon>
        <taxon>Mollusca</taxon>
        <taxon>Gastropoda</taxon>
        <taxon>Heterobranchia</taxon>
        <taxon>Euthyneura</taxon>
        <taxon>Panpulmonata</taxon>
        <taxon>Sacoglossa</taxon>
        <taxon>Placobranchoidea</taxon>
        <taxon>Plakobranchidae</taxon>
        <taxon>Plakobranchus</taxon>
    </lineage>
</organism>
<gene>
    <name evidence="1" type="ORF">PoB_000799700</name>
</gene>
<reference evidence="1 2" key="1">
    <citation type="journal article" date="2021" name="Elife">
        <title>Chloroplast acquisition without the gene transfer in kleptoplastic sea slugs, Plakobranchus ocellatus.</title>
        <authorList>
            <person name="Maeda T."/>
            <person name="Takahashi S."/>
            <person name="Yoshida T."/>
            <person name="Shimamura S."/>
            <person name="Takaki Y."/>
            <person name="Nagai Y."/>
            <person name="Toyoda A."/>
            <person name="Suzuki Y."/>
            <person name="Arimoto A."/>
            <person name="Ishii H."/>
            <person name="Satoh N."/>
            <person name="Nishiyama T."/>
            <person name="Hasebe M."/>
            <person name="Maruyama T."/>
            <person name="Minagawa J."/>
            <person name="Obokata J."/>
            <person name="Shigenobu S."/>
        </authorList>
    </citation>
    <scope>NUCLEOTIDE SEQUENCE [LARGE SCALE GENOMIC DNA]</scope>
</reference>